<organism evidence="2 3">
    <name type="scientific">Candidatus Falkowbacteria bacterium HGW-Falkowbacteria-2</name>
    <dbReference type="NCBI Taxonomy" id="2013769"/>
    <lineage>
        <taxon>Bacteria</taxon>
        <taxon>Candidatus Falkowiibacteriota</taxon>
    </lineage>
</organism>
<reference evidence="2 3" key="1">
    <citation type="journal article" date="2017" name="ISME J.">
        <title>Potential for microbial H2 and metal transformations associated with novel bacteria and archaea in deep terrestrial subsurface sediments.</title>
        <authorList>
            <person name="Hernsdorf A.W."/>
            <person name="Amano Y."/>
            <person name="Miyakawa K."/>
            <person name="Ise K."/>
            <person name="Suzuki Y."/>
            <person name="Anantharaman K."/>
            <person name="Probst A."/>
            <person name="Burstein D."/>
            <person name="Thomas B.C."/>
            <person name="Banfield J.F."/>
        </authorList>
    </citation>
    <scope>NUCLEOTIDE SEQUENCE [LARGE SCALE GENOMIC DNA]</scope>
    <source>
        <strain evidence="2">HGW-Falkowbacteria-2</strain>
    </source>
</reference>
<sequence length="127" mass="14176">MIMVLTIDTGLDPYIQVSLEGKGKKVVKKIKAERSQAEKLLPTIEALFKREQITWKKIKLIRVNDEGGSFTSLRIGVLTANALAYALRIPIEAMSGSDVYKFKGGEVVKPRYQSEPNIGVPKKRSWG</sequence>
<proteinExistence type="predicted"/>
<evidence type="ECO:0000259" key="1">
    <source>
        <dbReference type="Pfam" id="PF00814"/>
    </source>
</evidence>
<dbReference type="Proteomes" id="UP000233325">
    <property type="component" value="Unassembled WGS sequence"/>
</dbReference>
<gene>
    <name evidence="2" type="ORF">CVU83_03155</name>
</gene>
<dbReference type="InterPro" id="IPR043129">
    <property type="entry name" value="ATPase_NBD"/>
</dbReference>
<dbReference type="InterPro" id="IPR000905">
    <property type="entry name" value="Gcp-like_dom"/>
</dbReference>
<dbReference type="EMBL" id="PHAH01000048">
    <property type="protein sequence ID" value="PKM87320.1"/>
    <property type="molecule type" value="Genomic_DNA"/>
</dbReference>
<comment type="caution">
    <text evidence="2">The sequence shown here is derived from an EMBL/GenBank/DDBJ whole genome shotgun (WGS) entry which is preliminary data.</text>
</comment>
<feature type="domain" description="Gcp-like" evidence="1">
    <location>
        <begin position="32"/>
        <end position="93"/>
    </location>
</feature>
<dbReference type="SUPFAM" id="SSF53067">
    <property type="entry name" value="Actin-like ATPase domain"/>
    <property type="match status" value="1"/>
</dbReference>
<dbReference type="AlphaFoldDB" id="A0A2N2DXW8"/>
<name>A0A2N2DXW8_9BACT</name>
<accession>A0A2N2DXW8</accession>
<dbReference type="Pfam" id="PF00814">
    <property type="entry name" value="TsaD"/>
    <property type="match status" value="1"/>
</dbReference>
<evidence type="ECO:0000313" key="2">
    <source>
        <dbReference type="EMBL" id="PKM87320.1"/>
    </source>
</evidence>
<protein>
    <recommendedName>
        <fullName evidence="1">Gcp-like domain-containing protein</fullName>
    </recommendedName>
</protein>
<dbReference type="Gene3D" id="3.30.420.40">
    <property type="match status" value="1"/>
</dbReference>
<evidence type="ECO:0000313" key="3">
    <source>
        <dbReference type="Proteomes" id="UP000233325"/>
    </source>
</evidence>